<protein>
    <recommendedName>
        <fullName evidence="4">RNase III domain-containing protein</fullName>
    </recommendedName>
</protein>
<proteinExistence type="predicted"/>
<dbReference type="AlphaFoldDB" id="A0AAE0C6H5"/>
<dbReference type="SUPFAM" id="SSF69065">
    <property type="entry name" value="RNase III domain-like"/>
    <property type="match status" value="1"/>
</dbReference>
<dbReference type="GO" id="GO:0006396">
    <property type="term" value="P:RNA processing"/>
    <property type="evidence" value="ECO:0007669"/>
    <property type="project" value="InterPro"/>
</dbReference>
<evidence type="ECO:0000259" key="4">
    <source>
        <dbReference type="Pfam" id="PF00636"/>
    </source>
</evidence>
<name>A0AAE0C6H5_9CHLO</name>
<evidence type="ECO:0000256" key="2">
    <source>
        <dbReference type="ARBA" id="ARBA00022759"/>
    </source>
</evidence>
<evidence type="ECO:0000313" key="5">
    <source>
        <dbReference type="EMBL" id="KAK3249341.1"/>
    </source>
</evidence>
<keyword evidence="2" id="KW-0255">Endonuclease</keyword>
<reference evidence="5 6" key="1">
    <citation type="journal article" date="2015" name="Genome Biol. Evol.">
        <title>Comparative Genomics of a Bacterivorous Green Alga Reveals Evolutionary Causalities and Consequences of Phago-Mixotrophic Mode of Nutrition.</title>
        <authorList>
            <person name="Burns J.A."/>
            <person name="Paasch A."/>
            <person name="Narechania A."/>
            <person name="Kim E."/>
        </authorList>
    </citation>
    <scope>NUCLEOTIDE SEQUENCE [LARGE SCALE GENOMIC DNA]</scope>
    <source>
        <strain evidence="5 6">PLY_AMNH</strain>
    </source>
</reference>
<comment type="caution">
    <text evidence="5">The sequence shown here is derived from an EMBL/GenBank/DDBJ whole genome shotgun (WGS) entry which is preliminary data.</text>
</comment>
<dbReference type="PANTHER" id="PTHR34276">
    <property type="entry name" value="MINI-RIBONUCLEASE 3"/>
    <property type="match status" value="1"/>
</dbReference>
<organism evidence="5 6">
    <name type="scientific">Cymbomonas tetramitiformis</name>
    <dbReference type="NCBI Taxonomy" id="36881"/>
    <lineage>
        <taxon>Eukaryota</taxon>
        <taxon>Viridiplantae</taxon>
        <taxon>Chlorophyta</taxon>
        <taxon>Pyramimonadophyceae</taxon>
        <taxon>Pyramimonadales</taxon>
        <taxon>Pyramimonadaceae</taxon>
        <taxon>Cymbomonas</taxon>
    </lineage>
</organism>
<dbReference type="InterPro" id="IPR008226">
    <property type="entry name" value="Mini3_fam"/>
</dbReference>
<dbReference type="Pfam" id="PF00636">
    <property type="entry name" value="Ribonuclease_3"/>
    <property type="match status" value="1"/>
</dbReference>
<dbReference type="PANTHER" id="PTHR34276:SF1">
    <property type="entry name" value="MINI-RIBONUCLEASE 3"/>
    <property type="match status" value="1"/>
</dbReference>
<sequence length="148" mass="16857">MSDGEDIDGLVFADFPPMPDLEGSRAREWSPQSLAFLGDSVWELYMRQKYFMPRSHVAAYHNKVRDAVKAEAQAAFVDQLLEEAFWSVDEQALLKWGRNAAIKGSALPKRLKQGKQNIYRQASALECLVGYLHVTHPDRLQEVLERHG</sequence>
<accession>A0AAE0C6H5</accession>
<dbReference type="InterPro" id="IPR036389">
    <property type="entry name" value="RNase_III_sf"/>
</dbReference>
<dbReference type="GO" id="GO:0004525">
    <property type="term" value="F:ribonuclease III activity"/>
    <property type="evidence" value="ECO:0007669"/>
    <property type="project" value="InterPro"/>
</dbReference>
<keyword evidence="1" id="KW-0540">Nuclease</keyword>
<feature type="domain" description="RNase III" evidence="4">
    <location>
        <begin position="32"/>
        <end position="135"/>
    </location>
</feature>
<dbReference type="PIRSF" id="PIRSF005520">
    <property type="entry name" value="UCP005520"/>
    <property type="match status" value="1"/>
</dbReference>
<dbReference type="Proteomes" id="UP001190700">
    <property type="component" value="Unassembled WGS sequence"/>
</dbReference>
<dbReference type="InterPro" id="IPR000999">
    <property type="entry name" value="RNase_III_dom"/>
</dbReference>
<gene>
    <name evidence="5" type="ORF">CYMTET_41229</name>
</gene>
<evidence type="ECO:0000313" key="6">
    <source>
        <dbReference type="Proteomes" id="UP001190700"/>
    </source>
</evidence>
<keyword evidence="6" id="KW-1185">Reference proteome</keyword>
<dbReference type="Gene3D" id="1.10.1520.10">
    <property type="entry name" value="Ribonuclease III domain"/>
    <property type="match status" value="1"/>
</dbReference>
<dbReference type="EMBL" id="LGRX02027458">
    <property type="protein sequence ID" value="KAK3249341.1"/>
    <property type="molecule type" value="Genomic_DNA"/>
</dbReference>
<evidence type="ECO:0000256" key="1">
    <source>
        <dbReference type="ARBA" id="ARBA00022722"/>
    </source>
</evidence>
<evidence type="ECO:0000256" key="3">
    <source>
        <dbReference type="ARBA" id="ARBA00022801"/>
    </source>
</evidence>
<keyword evidence="3" id="KW-0378">Hydrolase</keyword>